<evidence type="ECO:0000313" key="9">
    <source>
        <dbReference type="EMBL" id="SVC31302.1"/>
    </source>
</evidence>
<evidence type="ECO:0000259" key="8">
    <source>
        <dbReference type="Pfam" id="PF04116"/>
    </source>
</evidence>
<dbReference type="PANTHER" id="PTHR21624">
    <property type="entry name" value="STEROL DESATURASE-RELATED PROTEIN"/>
    <property type="match status" value="1"/>
</dbReference>
<keyword evidence="3 7" id="KW-1133">Transmembrane helix</keyword>
<feature type="transmembrane region" description="Helical" evidence="7">
    <location>
        <begin position="54"/>
        <end position="74"/>
    </location>
</feature>
<evidence type="ECO:0000256" key="3">
    <source>
        <dbReference type="ARBA" id="ARBA00022989"/>
    </source>
</evidence>
<protein>
    <recommendedName>
        <fullName evidence="8">Fatty acid hydroxylase domain-containing protein</fullName>
    </recommendedName>
</protein>
<keyword evidence="6 7" id="KW-0472">Membrane</keyword>
<feature type="transmembrane region" description="Helical" evidence="7">
    <location>
        <begin position="86"/>
        <end position="104"/>
    </location>
</feature>
<sequence length="281" mass="33040">MLMKIFEIKYLDVYAVFSILFIFGLIEVLGGLYGKNSKRSKNDWYVELLSTFQLFVFIKPIIFPLSALIFVKLLPEHQNTFLGSRLWVSTLFVLIGDDFLQYWYHRKAHDWPWLWKLHRPHHTGKEMGVLVSYRNAVMYYFLMPNIWWLGTATYFGLYREVLIAIIAKQVIVTGAHSEARWDVFLYKHKFLQPLAWLIERFISTPCTHFSHHGKTPADGVSNPNGNFSNMFFIWDVIFGTALITRKYPDDFGIPDDPDDSWQSHLYYPFIKSVKTSSEISK</sequence>
<feature type="transmembrane region" description="Helical" evidence="7">
    <location>
        <begin position="12"/>
        <end position="34"/>
    </location>
</feature>
<evidence type="ECO:0000256" key="6">
    <source>
        <dbReference type="ARBA" id="ARBA00023136"/>
    </source>
</evidence>
<evidence type="ECO:0000256" key="4">
    <source>
        <dbReference type="ARBA" id="ARBA00023002"/>
    </source>
</evidence>
<dbReference type="GO" id="GO:0006643">
    <property type="term" value="P:membrane lipid metabolic process"/>
    <property type="evidence" value="ECO:0007669"/>
    <property type="project" value="TreeGrafter"/>
</dbReference>
<accession>A0A382L7U6</accession>
<dbReference type="EMBL" id="UINC01084551">
    <property type="protein sequence ID" value="SVC31302.1"/>
    <property type="molecule type" value="Genomic_DNA"/>
</dbReference>
<keyword evidence="2 7" id="KW-0812">Transmembrane</keyword>
<feature type="transmembrane region" description="Helical" evidence="7">
    <location>
        <begin position="137"/>
        <end position="158"/>
    </location>
</feature>
<comment type="subcellular location">
    <subcellularLocation>
        <location evidence="1">Endomembrane system</location>
        <topology evidence="1">Multi-pass membrane protein</topology>
    </subcellularLocation>
</comment>
<evidence type="ECO:0000256" key="2">
    <source>
        <dbReference type="ARBA" id="ARBA00022692"/>
    </source>
</evidence>
<dbReference type="GO" id="GO:0005783">
    <property type="term" value="C:endoplasmic reticulum"/>
    <property type="evidence" value="ECO:0007669"/>
    <property type="project" value="TreeGrafter"/>
</dbReference>
<evidence type="ECO:0000256" key="7">
    <source>
        <dbReference type="SAM" id="Phobius"/>
    </source>
</evidence>
<dbReference type="GO" id="GO:0008610">
    <property type="term" value="P:lipid biosynthetic process"/>
    <property type="evidence" value="ECO:0007669"/>
    <property type="project" value="InterPro"/>
</dbReference>
<feature type="domain" description="Fatty acid hydroxylase" evidence="8">
    <location>
        <begin position="91"/>
        <end position="240"/>
    </location>
</feature>
<evidence type="ECO:0000256" key="5">
    <source>
        <dbReference type="ARBA" id="ARBA00023098"/>
    </source>
</evidence>
<dbReference type="Pfam" id="PF04116">
    <property type="entry name" value="FA_hydroxylase"/>
    <property type="match status" value="1"/>
</dbReference>
<reference evidence="9" key="1">
    <citation type="submission" date="2018-05" db="EMBL/GenBank/DDBJ databases">
        <authorList>
            <person name="Lanie J.A."/>
            <person name="Ng W.-L."/>
            <person name="Kazmierczak K.M."/>
            <person name="Andrzejewski T.M."/>
            <person name="Davidsen T.M."/>
            <person name="Wayne K.J."/>
            <person name="Tettelin H."/>
            <person name="Glass J.I."/>
            <person name="Rusch D."/>
            <person name="Podicherti R."/>
            <person name="Tsui H.-C.T."/>
            <person name="Winkler M.E."/>
        </authorList>
    </citation>
    <scope>NUCLEOTIDE SEQUENCE</scope>
</reference>
<dbReference type="GO" id="GO:0050479">
    <property type="term" value="F:glyceryl-ether monooxygenase activity"/>
    <property type="evidence" value="ECO:0007669"/>
    <property type="project" value="TreeGrafter"/>
</dbReference>
<gene>
    <name evidence="9" type="ORF">METZ01_LOCUS284156</name>
</gene>
<dbReference type="InterPro" id="IPR051689">
    <property type="entry name" value="Sterol_desaturase/TMEM195"/>
</dbReference>
<dbReference type="PANTHER" id="PTHR21624:SF1">
    <property type="entry name" value="ALKYLGLYCEROL MONOOXYGENASE"/>
    <property type="match status" value="1"/>
</dbReference>
<keyword evidence="5" id="KW-0443">Lipid metabolism</keyword>
<name>A0A382L7U6_9ZZZZ</name>
<keyword evidence="4" id="KW-0560">Oxidoreductase</keyword>
<dbReference type="AlphaFoldDB" id="A0A382L7U6"/>
<dbReference type="InterPro" id="IPR006694">
    <property type="entry name" value="Fatty_acid_hydroxylase"/>
</dbReference>
<proteinExistence type="predicted"/>
<dbReference type="GO" id="GO:0005506">
    <property type="term" value="F:iron ion binding"/>
    <property type="evidence" value="ECO:0007669"/>
    <property type="project" value="InterPro"/>
</dbReference>
<dbReference type="GO" id="GO:0016020">
    <property type="term" value="C:membrane"/>
    <property type="evidence" value="ECO:0007669"/>
    <property type="project" value="GOC"/>
</dbReference>
<evidence type="ECO:0000256" key="1">
    <source>
        <dbReference type="ARBA" id="ARBA00004127"/>
    </source>
</evidence>
<organism evidence="9">
    <name type="scientific">marine metagenome</name>
    <dbReference type="NCBI Taxonomy" id="408172"/>
    <lineage>
        <taxon>unclassified sequences</taxon>
        <taxon>metagenomes</taxon>
        <taxon>ecological metagenomes</taxon>
    </lineage>
</organism>